<protein>
    <submittedName>
        <fullName evidence="3">Uncharacterized protein</fullName>
    </submittedName>
</protein>
<name>A0AAD7FQ72_9AGAR</name>
<proteinExistence type="predicted"/>
<keyword evidence="4" id="KW-1185">Reference proteome</keyword>
<feature type="coiled-coil region" evidence="1">
    <location>
        <begin position="595"/>
        <end position="633"/>
    </location>
</feature>
<accession>A0AAD7FQ72</accession>
<feature type="coiled-coil region" evidence="1">
    <location>
        <begin position="399"/>
        <end position="461"/>
    </location>
</feature>
<dbReference type="Proteomes" id="UP001221142">
    <property type="component" value="Unassembled WGS sequence"/>
</dbReference>
<feature type="region of interest" description="Disordered" evidence="2">
    <location>
        <begin position="135"/>
        <end position="176"/>
    </location>
</feature>
<keyword evidence="1" id="KW-0175">Coiled coil</keyword>
<feature type="compositionally biased region" description="Basic and acidic residues" evidence="2">
    <location>
        <begin position="1"/>
        <end position="11"/>
    </location>
</feature>
<feature type="compositionally biased region" description="Low complexity" evidence="2">
    <location>
        <begin position="257"/>
        <end position="303"/>
    </location>
</feature>
<organism evidence="3 4">
    <name type="scientific">Roridomyces roridus</name>
    <dbReference type="NCBI Taxonomy" id="1738132"/>
    <lineage>
        <taxon>Eukaryota</taxon>
        <taxon>Fungi</taxon>
        <taxon>Dikarya</taxon>
        <taxon>Basidiomycota</taxon>
        <taxon>Agaricomycotina</taxon>
        <taxon>Agaricomycetes</taxon>
        <taxon>Agaricomycetidae</taxon>
        <taxon>Agaricales</taxon>
        <taxon>Marasmiineae</taxon>
        <taxon>Mycenaceae</taxon>
        <taxon>Roridomyces</taxon>
    </lineage>
</organism>
<sequence>MKLTFKSEKSKQVQGELAGPRKTSLLSLKKVKSLTLTNNSQLTLNTQELSRCSSQEVLNTSRPKASRRASFNILTRRPSIDALRAPPETPRSPVIHIPSSRSRAATFGSASVRSILREPNTPTTMLQAKNVRFESHQPVISSSTPPEETLLPGSGRSGSINSLTPRFGSSQRRSRRPSVAEIFAPLESPVDTPPQLTEFFQQLDAMRDPLDGLPESLTSTPHKGEDRKTDSSNSSPNVRFGQTVFHAIETSSKRSSDGTSSGFSDITSASSSPSVGRSRSYSDTTFMSPPKASESAPSSAPVPKGSTGPDPFSTHATTYYTPQMMIPATPPHGTSPRRHARRASKEENLIFGLQNQLALKNEMFGQLEADLAARGELVDILGKKLAAAEEEDAKKRKYLRAWKKRVGELEQTCRNLEEEAENSRAESMERSVMDEASSEALRMLHRQISGLERERDGMKKTEVVLRQELGRLETLASEHRSAASRLRRESLTSVEALTAIEQQRDEEIRRHKDVEAAWQVERDGLLAALEQLRAREGEVAALKSHLVDAEEQAGKTTAFLKAAEAGKCALAMERDFQKMQSAKLQEKVVAAEGSCSRSERRVLELEDELQKVRDSQETERDLLTKRIRGEEDRADVVTRKLAASEARVVELDQSGRAVSEVFQRQMEELRRAHSAAMEDALASQRLAFDAQVAEMERLQKDNADKEVRLTALTAALDTKQQELEQPKRRSGVTGVNKATHQRRESSVLSPRVSRPGSLASDSGADPSRERKPSADGSKIPSLSKRPSIVSPTPTKRASMGPPPPPLRSRPSLSATALSSKAHIRSSSATISAVKRKPSTDEKENADTSARRLSRIPTLTQ</sequence>
<feature type="region of interest" description="Disordered" evidence="2">
    <location>
        <begin position="209"/>
        <end position="317"/>
    </location>
</feature>
<evidence type="ECO:0000256" key="2">
    <source>
        <dbReference type="SAM" id="MobiDB-lite"/>
    </source>
</evidence>
<dbReference type="EMBL" id="JARKIF010000008">
    <property type="protein sequence ID" value="KAJ7632255.1"/>
    <property type="molecule type" value="Genomic_DNA"/>
</dbReference>
<reference evidence="3" key="1">
    <citation type="submission" date="2023-03" db="EMBL/GenBank/DDBJ databases">
        <title>Massive genome expansion in bonnet fungi (Mycena s.s.) driven by repeated elements and novel gene families across ecological guilds.</title>
        <authorList>
            <consortium name="Lawrence Berkeley National Laboratory"/>
            <person name="Harder C.B."/>
            <person name="Miyauchi S."/>
            <person name="Viragh M."/>
            <person name="Kuo A."/>
            <person name="Thoen E."/>
            <person name="Andreopoulos B."/>
            <person name="Lu D."/>
            <person name="Skrede I."/>
            <person name="Drula E."/>
            <person name="Henrissat B."/>
            <person name="Morin E."/>
            <person name="Kohler A."/>
            <person name="Barry K."/>
            <person name="LaButti K."/>
            <person name="Morin E."/>
            <person name="Salamov A."/>
            <person name="Lipzen A."/>
            <person name="Mereny Z."/>
            <person name="Hegedus B."/>
            <person name="Baldrian P."/>
            <person name="Stursova M."/>
            <person name="Weitz H."/>
            <person name="Taylor A."/>
            <person name="Grigoriev I.V."/>
            <person name="Nagy L.G."/>
            <person name="Martin F."/>
            <person name="Kauserud H."/>
        </authorList>
    </citation>
    <scope>NUCLEOTIDE SEQUENCE</scope>
    <source>
        <strain evidence="3">9284</strain>
    </source>
</reference>
<feature type="region of interest" description="Disordered" evidence="2">
    <location>
        <begin position="1"/>
        <end position="22"/>
    </location>
</feature>
<feature type="coiled-coil region" evidence="1">
    <location>
        <begin position="497"/>
        <end position="552"/>
    </location>
</feature>
<evidence type="ECO:0000313" key="4">
    <source>
        <dbReference type="Proteomes" id="UP001221142"/>
    </source>
</evidence>
<dbReference type="AlphaFoldDB" id="A0AAD7FQ72"/>
<feature type="compositionally biased region" description="Basic and acidic residues" evidence="2">
    <location>
        <begin position="837"/>
        <end position="849"/>
    </location>
</feature>
<gene>
    <name evidence="3" type="ORF">FB45DRAFT_1057378</name>
</gene>
<evidence type="ECO:0000256" key="1">
    <source>
        <dbReference type="SAM" id="Coils"/>
    </source>
</evidence>
<feature type="region of interest" description="Disordered" evidence="2">
    <location>
        <begin position="719"/>
        <end position="860"/>
    </location>
</feature>
<evidence type="ECO:0000313" key="3">
    <source>
        <dbReference type="EMBL" id="KAJ7632255.1"/>
    </source>
</evidence>
<feature type="compositionally biased region" description="Polar residues" evidence="2">
    <location>
        <begin position="157"/>
        <end position="171"/>
    </location>
</feature>
<feature type="compositionally biased region" description="Polar residues" evidence="2">
    <location>
        <begin position="814"/>
        <end position="830"/>
    </location>
</feature>
<comment type="caution">
    <text evidence="3">The sequence shown here is derived from an EMBL/GenBank/DDBJ whole genome shotgun (WGS) entry which is preliminary data.</text>
</comment>